<reference evidence="1" key="1">
    <citation type="journal article" date="2014" name="Int. J. Syst. Evol. Microbiol.">
        <title>Complete genome sequence of Corynebacterium casei LMG S-19264T (=DSM 44701T), isolated from a smear-ripened cheese.</title>
        <authorList>
            <consortium name="US DOE Joint Genome Institute (JGI-PGF)"/>
            <person name="Walter F."/>
            <person name="Albersmeier A."/>
            <person name="Kalinowski J."/>
            <person name="Ruckert C."/>
        </authorList>
    </citation>
    <scope>NUCLEOTIDE SEQUENCE</scope>
    <source>
        <strain evidence="1">CGMCC 1.12777</strain>
    </source>
</reference>
<comment type="caution">
    <text evidence="1">The sequence shown here is derived from an EMBL/GenBank/DDBJ whole genome shotgun (WGS) entry which is preliminary data.</text>
</comment>
<dbReference type="InterPro" id="IPR036866">
    <property type="entry name" value="RibonucZ/Hydroxyglut_hydro"/>
</dbReference>
<proteinExistence type="predicted"/>
<dbReference type="RefSeq" id="WP_308420051.1">
    <property type="nucleotide sequence ID" value="NZ_BMFV01000040.1"/>
</dbReference>
<dbReference type="Gene3D" id="3.60.15.10">
    <property type="entry name" value="Ribonuclease Z/Hydroxyacylglutathione hydrolase-like"/>
    <property type="match status" value="1"/>
</dbReference>
<organism evidence="1 2">
    <name type="scientific">Pullulanibacillus pueri</name>
    <dbReference type="NCBI Taxonomy" id="1437324"/>
    <lineage>
        <taxon>Bacteria</taxon>
        <taxon>Bacillati</taxon>
        <taxon>Bacillota</taxon>
        <taxon>Bacilli</taxon>
        <taxon>Bacillales</taxon>
        <taxon>Sporolactobacillaceae</taxon>
        <taxon>Pullulanibacillus</taxon>
    </lineage>
</organism>
<keyword evidence="2" id="KW-1185">Reference proteome</keyword>
<dbReference type="AlphaFoldDB" id="A0A8J2ZZF4"/>
<gene>
    <name evidence="1" type="ORF">GCM10007096_37640</name>
</gene>
<dbReference type="Proteomes" id="UP000656813">
    <property type="component" value="Unassembled WGS sequence"/>
</dbReference>
<dbReference type="SUPFAM" id="SSF56281">
    <property type="entry name" value="Metallo-hydrolase/oxidoreductase"/>
    <property type="match status" value="1"/>
</dbReference>
<sequence length="43" mass="4758">MKVEQISEHIWSLKSWMGIPIHVWVVKGQEGVTLVDAGVGVNV</sequence>
<evidence type="ECO:0000313" key="1">
    <source>
        <dbReference type="EMBL" id="GGH87496.1"/>
    </source>
</evidence>
<protein>
    <submittedName>
        <fullName evidence="1">Uncharacterized protein</fullName>
    </submittedName>
</protein>
<evidence type="ECO:0000313" key="2">
    <source>
        <dbReference type="Proteomes" id="UP000656813"/>
    </source>
</evidence>
<dbReference type="EMBL" id="BMFV01000040">
    <property type="protein sequence ID" value="GGH87496.1"/>
    <property type="molecule type" value="Genomic_DNA"/>
</dbReference>
<name>A0A8J2ZZF4_9BACL</name>
<reference evidence="1" key="2">
    <citation type="submission" date="2020-09" db="EMBL/GenBank/DDBJ databases">
        <authorList>
            <person name="Sun Q."/>
            <person name="Zhou Y."/>
        </authorList>
    </citation>
    <scope>NUCLEOTIDE SEQUENCE</scope>
    <source>
        <strain evidence="1">CGMCC 1.12777</strain>
    </source>
</reference>
<accession>A0A8J2ZZF4</accession>